<accession>A0ABD2PI78</accession>
<dbReference type="PANTHER" id="PTHR11635">
    <property type="entry name" value="CAMP-DEPENDENT PROTEIN KINASE REGULATORY CHAIN"/>
    <property type="match status" value="1"/>
</dbReference>
<reference evidence="5 6" key="1">
    <citation type="submission" date="2024-11" db="EMBL/GenBank/DDBJ databases">
        <title>Adaptive evolution of stress response genes in parasites aligns with host niche diversity.</title>
        <authorList>
            <person name="Hahn C."/>
            <person name="Resl P."/>
        </authorList>
    </citation>
    <scope>NUCLEOTIDE SEQUENCE [LARGE SCALE GENOMIC DNA]</scope>
    <source>
        <strain evidence="5">EGGRZ-B1_66</strain>
        <tissue evidence="5">Body</tissue>
    </source>
</reference>
<dbReference type="PRINTS" id="PR00103">
    <property type="entry name" value="CAMPKINASE"/>
</dbReference>
<dbReference type="PROSITE" id="PS50042">
    <property type="entry name" value="CNMP_BINDING_3"/>
    <property type="match status" value="2"/>
</dbReference>
<organism evidence="5 6">
    <name type="scientific">Cichlidogyrus casuarinus</name>
    <dbReference type="NCBI Taxonomy" id="1844966"/>
    <lineage>
        <taxon>Eukaryota</taxon>
        <taxon>Metazoa</taxon>
        <taxon>Spiralia</taxon>
        <taxon>Lophotrochozoa</taxon>
        <taxon>Platyhelminthes</taxon>
        <taxon>Monogenea</taxon>
        <taxon>Monopisthocotylea</taxon>
        <taxon>Dactylogyridea</taxon>
        <taxon>Ancyrocephalidae</taxon>
        <taxon>Cichlidogyrus</taxon>
    </lineage>
</organism>
<evidence type="ECO:0000256" key="3">
    <source>
        <dbReference type="ARBA" id="ARBA00023149"/>
    </source>
</evidence>
<comment type="caution">
    <text evidence="5">The sequence shown here is derived from an EMBL/GenBank/DDBJ whole genome shotgun (WGS) entry which is preliminary data.</text>
</comment>
<evidence type="ECO:0000256" key="1">
    <source>
        <dbReference type="ARBA" id="ARBA00005753"/>
    </source>
</evidence>
<dbReference type="InterPro" id="IPR050503">
    <property type="entry name" value="cAMP-dep_PK_reg_su-like"/>
</dbReference>
<dbReference type="PROSITE" id="PS00889">
    <property type="entry name" value="CNMP_BINDING_2"/>
    <property type="match status" value="1"/>
</dbReference>
<feature type="domain" description="Cyclic nucleotide-binding" evidence="4">
    <location>
        <begin position="1"/>
        <end position="27"/>
    </location>
</feature>
<dbReference type="InterPro" id="IPR018490">
    <property type="entry name" value="cNMP-bd_dom_sf"/>
</dbReference>
<dbReference type="GO" id="GO:0030552">
    <property type="term" value="F:cAMP binding"/>
    <property type="evidence" value="ECO:0007669"/>
    <property type="project" value="UniProtKB-KW"/>
</dbReference>
<keyword evidence="3" id="KW-0114">cAMP</keyword>
<evidence type="ECO:0000256" key="2">
    <source>
        <dbReference type="ARBA" id="ARBA00022566"/>
    </source>
</evidence>
<evidence type="ECO:0000259" key="4">
    <source>
        <dbReference type="PROSITE" id="PS50042"/>
    </source>
</evidence>
<feature type="domain" description="Cyclic nucleotide-binding" evidence="4">
    <location>
        <begin position="30"/>
        <end position="123"/>
    </location>
</feature>
<keyword evidence="2" id="KW-0116">cAMP-binding</keyword>
<name>A0ABD2PI78_9PLAT</name>
<dbReference type="AlphaFoldDB" id="A0ABD2PI78"/>
<dbReference type="SMART" id="SM00100">
    <property type="entry name" value="cNMP"/>
    <property type="match status" value="1"/>
</dbReference>
<dbReference type="PROSITE" id="PS00888">
    <property type="entry name" value="CNMP_BINDING_1"/>
    <property type="match status" value="1"/>
</dbReference>
<keyword evidence="6" id="KW-1185">Reference proteome</keyword>
<dbReference type="PANTHER" id="PTHR11635:SF152">
    <property type="entry name" value="CAMP-DEPENDENT PROTEIN KINASE TYPE I REGULATORY SUBUNIT-RELATED"/>
    <property type="match status" value="1"/>
</dbReference>
<feature type="non-terminal residue" evidence="5">
    <location>
        <position position="123"/>
    </location>
</feature>
<comment type="similarity">
    <text evidence="1">Belongs to the cAMP-dependent kinase regulatory chain family.</text>
</comment>
<dbReference type="EMBL" id="JBJKFK010008508">
    <property type="protein sequence ID" value="KAL3307051.1"/>
    <property type="molecule type" value="Genomic_DNA"/>
</dbReference>
<gene>
    <name evidence="5" type="primary">PRKAR2B_4</name>
    <name evidence="5" type="ORF">Ciccas_014444</name>
</gene>
<dbReference type="InterPro" id="IPR000595">
    <property type="entry name" value="cNMP-bd_dom"/>
</dbReference>
<proteinExistence type="inferred from homology"/>
<keyword evidence="2" id="KW-0547">Nucleotide-binding</keyword>
<evidence type="ECO:0000313" key="6">
    <source>
        <dbReference type="Proteomes" id="UP001626550"/>
    </source>
</evidence>
<dbReference type="InterPro" id="IPR018488">
    <property type="entry name" value="cNMP-bd_CS"/>
</dbReference>
<dbReference type="Proteomes" id="UP001626550">
    <property type="component" value="Unassembled WGS sequence"/>
</dbReference>
<dbReference type="Pfam" id="PF00027">
    <property type="entry name" value="cNMP_binding"/>
    <property type="match status" value="1"/>
</dbReference>
<dbReference type="SUPFAM" id="SSF51206">
    <property type="entry name" value="cAMP-binding domain-like"/>
    <property type="match status" value="1"/>
</dbReference>
<protein>
    <submittedName>
        <fullName evidence="5">cAMP-dependent protein kinase type II-beta regulatory subunit</fullName>
    </submittedName>
</protein>
<dbReference type="InterPro" id="IPR014710">
    <property type="entry name" value="RmlC-like_jellyroll"/>
</dbReference>
<sequence length="123" mass="14074">MDRSTFRRIVLKAAFRKRQLYENLLEAVPLFHELDPYEKTSVADALVNKVFNDGQKIISQGESGNDMFFIEQGMVRITIKQSQDDREFEISRLQKGAYFGELALITKQPRAANVYALGRTTVA</sequence>
<dbReference type="CDD" id="cd00038">
    <property type="entry name" value="CAP_ED"/>
    <property type="match status" value="1"/>
</dbReference>
<dbReference type="Gene3D" id="2.60.120.10">
    <property type="entry name" value="Jelly Rolls"/>
    <property type="match status" value="1"/>
</dbReference>
<evidence type="ECO:0000313" key="5">
    <source>
        <dbReference type="EMBL" id="KAL3307051.1"/>
    </source>
</evidence>